<evidence type="ECO:0000313" key="2">
    <source>
        <dbReference type="Proteomes" id="UP000077013"/>
    </source>
</evidence>
<keyword evidence="2" id="KW-1185">Reference proteome</keyword>
<dbReference type="InterPro" id="IPR041408">
    <property type="entry name" value="Hcp_Tssd"/>
</dbReference>
<comment type="caution">
    <text evidence="1">The sequence shown here is derived from an EMBL/GenBank/DDBJ whole genome shotgun (WGS) entry which is preliminary data.</text>
</comment>
<organism evidence="1 2">
    <name type="scientific">Cochleicola gelatinilyticus</name>
    <dbReference type="NCBI Taxonomy" id="1763537"/>
    <lineage>
        <taxon>Bacteria</taxon>
        <taxon>Pseudomonadati</taxon>
        <taxon>Bacteroidota</taxon>
        <taxon>Flavobacteriia</taxon>
        <taxon>Flavobacteriales</taxon>
        <taxon>Flavobacteriaceae</taxon>
        <taxon>Cochleicola</taxon>
    </lineage>
</organism>
<dbReference type="GO" id="GO:0033104">
    <property type="term" value="C:type VI protein secretion system complex"/>
    <property type="evidence" value="ECO:0007669"/>
    <property type="project" value="InterPro"/>
</dbReference>
<dbReference type="STRING" id="1763537.ULVI_00920"/>
<evidence type="ECO:0000313" key="1">
    <source>
        <dbReference type="EMBL" id="OAB81686.1"/>
    </source>
</evidence>
<dbReference type="EMBL" id="LRXL01000005">
    <property type="protein sequence ID" value="OAB81686.1"/>
    <property type="molecule type" value="Genomic_DNA"/>
</dbReference>
<reference evidence="1 2" key="1">
    <citation type="submission" date="2016-02" db="EMBL/GenBank/DDBJ databases">
        <title>Ulvibacter sp. LPB0005, isolated from Thais luteostoma.</title>
        <authorList>
            <person name="Shin S.-K."/>
            <person name="Yi H."/>
        </authorList>
    </citation>
    <scope>NUCLEOTIDE SEQUENCE [LARGE SCALE GENOMIC DNA]</scope>
    <source>
        <strain evidence="1 2">LPB0005</strain>
    </source>
</reference>
<accession>A0A167KBC3</accession>
<dbReference type="Proteomes" id="UP000077013">
    <property type="component" value="Unassembled WGS sequence"/>
</dbReference>
<name>A0A167KBC3_9FLAO</name>
<proteinExistence type="predicted"/>
<dbReference type="RefSeq" id="WP_068588533.1">
    <property type="nucleotide sequence ID" value="NZ_LRXL01000005.1"/>
</dbReference>
<dbReference type="Pfam" id="PF17642">
    <property type="entry name" value="TssD"/>
    <property type="match status" value="1"/>
</dbReference>
<protein>
    <submittedName>
        <fullName evidence="1">Uncharacterized protein</fullName>
    </submittedName>
</protein>
<gene>
    <name evidence="1" type="ORF">ULVI_00920</name>
</gene>
<dbReference type="AlphaFoldDB" id="A0A167KBC3"/>
<dbReference type="OrthoDB" id="1324639at2"/>
<sequence>MSIQSKLIVDDRVSNVLKWNFAFDQKADYNNRPSGNPIFKGISITLEADKNTDLMEWMISPNMTKQFELHLTPTTFISKTRKLLFNDAHCIEYKLNYNSDTKRPLSIELFITAAGFKDSLTGAEHSEYWRVTYPNTTPLTNIEQEEPIQRNISVKSFLKNGTIVPLGIKDYNGKSEENNLNFDIEVMENPAEKMLIEVRKSGSTIYSEEITKGDMLSVGIHEWKWDGFDNNDNLNTYSLKNDPLSLKVTVWFEEKEEYNILSIDNIVAKKVEWVDVDIQRNIKQMVIYLKINLRDGGEKGINKAKNIPENVIEDQGFEPISKRTKNYNELEGMALSGINKYWSRTADNVTETLINGEDWKISVIATADDKGMKAPKIIYFTNSKETNFTRSHNWELSRKLFYKVGYLKYDDWVYQNNSYANEDFIETSAHEIGHEILLAYGGQSYSKEHKDTSDLLQNVTNENSYPKIGEIDLMKYYDGYRPNDFYERRVASAKDVISLIWLSKLEIR</sequence>